<accession>F3NFD7</accession>
<reference evidence="1 2" key="1">
    <citation type="journal article" date="2011" name="J. Bacteriol.">
        <title>Draft genome sequence of the marine bacterium Streptomyces griseoaurantiacus M045, which produces novel manumycin-type antibiotics with a pABA core component.</title>
        <authorList>
            <person name="Li F."/>
            <person name="Jiang P."/>
            <person name="Zheng H."/>
            <person name="Wang S."/>
            <person name="Zhao G."/>
            <person name="Qin S."/>
            <person name="Liu Z."/>
        </authorList>
    </citation>
    <scope>NUCLEOTIDE SEQUENCE [LARGE SCALE GENOMIC DNA]</scope>
    <source>
        <strain evidence="1 2">M045</strain>
    </source>
</reference>
<dbReference type="Proteomes" id="UP000003022">
    <property type="component" value="Unassembled WGS sequence"/>
</dbReference>
<sequence>MTRVAADTTRVVSHGGGAALRPRVARDVACLARQESRAIGSGKPVAVAKDAAAPRGRARTYGFGR</sequence>
<dbReference type="AlphaFoldDB" id="F3NFD7"/>
<dbReference type="EMBL" id="AEYX01000029">
    <property type="protein sequence ID" value="EGG47750.1"/>
    <property type="molecule type" value="Genomic_DNA"/>
</dbReference>
<dbReference type="STRING" id="996637.SGM_1836"/>
<name>F3NFD7_9ACTN</name>
<evidence type="ECO:0000313" key="1">
    <source>
        <dbReference type="EMBL" id="EGG47750.1"/>
    </source>
</evidence>
<protein>
    <submittedName>
        <fullName evidence="1">Uncharacterized protein</fullName>
    </submittedName>
</protein>
<comment type="caution">
    <text evidence="1">The sequence shown here is derived from an EMBL/GenBank/DDBJ whole genome shotgun (WGS) entry which is preliminary data.</text>
</comment>
<gene>
    <name evidence="1" type="ORF">SGM_1836</name>
</gene>
<evidence type="ECO:0000313" key="2">
    <source>
        <dbReference type="Proteomes" id="UP000003022"/>
    </source>
</evidence>
<keyword evidence="2" id="KW-1185">Reference proteome</keyword>
<proteinExistence type="predicted"/>
<organism evidence="1 2">
    <name type="scientific">Streptomyces griseoaurantiacus M045</name>
    <dbReference type="NCBI Taxonomy" id="996637"/>
    <lineage>
        <taxon>Bacteria</taxon>
        <taxon>Bacillati</taxon>
        <taxon>Actinomycetota</taxon>
        <taxon>Actinomycetes</taxon>
        <taxon>Kitasatosporales</taxon>
        <taxon>Streptomycetaceae</taxon>
        <taxon>Streptomyces</taxon>
        <taxon>Streptomyces aurantiacus group</taxon>
    </lineage>
</organism>